<protein>
    <recommendedName>
        <fullName evidence="6">SRCR domain-containing protein</fullName>
    </recommendedName>
</protein>
<dbReference type="GO" id="GO:0005615">
    <property type="term" value="C:extracellular space"/>
    <property type="evidence" value="ECO:0007669"/>
    <property type="project" value="TreeGrafter"/>
</dbReference>
<feature type="disulfide bond" evidence="2">
    <location>
        <begin position="88"/>
        <end position="98"/>
    </location>
</feature>
<feature type="signal peptide" evidence="5">
    <location>
        <begin position="1"/>
        <end position="28"/>
    </location>
</feature>
<keyword evidence="1 2" id="KW-1015">Disulfide bond</keyword>
<evidence type="ECO:0000256" key="1">
    <source>
        <dbReference type="ARBA" id="ARBA00023157"/>
    </source>
</evidence>
<evidence type="ECO:0000313" key="7">
    <source>
        <dbReference type="EMBL" id="KAK3584685.1"/>
    </source>
</evidence>
<dbReference type="EMBL" id="JAEAOA010001313">
    <property type="protein sequence ID" value="KAK3584685.1"/>
    <property type="molecule type" value="Genomic_DNA"/>
</dbReference>
<feature type="disulfide bond" evidence="2">
    <location>
        <begin position="197"/>
        <end position="207"/>
    </location>
</feature>
<keyword evidence="5" id="KW-0732">Signal</keyword>
<reference evidence="7" key="1">
    <citation type="journal article" date="2021" name="Genome Biol. Evol.">
        <title>A High-Quality Reference Genome for a Parasitic Bivalve with Doubly Uniparental Inheritance (Bivalvia: Unionida).</title>
        <authorList>
            <person name="Smith C.H."/>
        </authorList>
    </citation>
    <scope>NUCLEOTIDE SEQUENCE</scope>
    <source>
        <strain evidence="7">CHS0354</strain>
    </source>
</reference>
<keyword evidence="4" id="KW-0472">Membrane</keyword>
<dbReference type="GO" id="GO:0004720">
    <property type="term" value="F:protein-lysine 6-oxidase activity"/>
    <property type="evidence" value="ECO:0007669"/>
    <property type="project" value="TreeGrafter"/>
</dbReference>
<feature type="domain" description="SRCR" evidence="6">
    <location>
        <begin position="134"/>
        <end position="226"/>
    </location>
</feature>
<dbReference type="InterPro" id="IPR036772">
    <property type="entry name" value="SRCR-like_dom_sf"/>
</dbReference>
<dbReference type="Gene3D" id="3.10.250.10">
    <property type="entry name" value="SRCR-like domain"/>
    <property type="match status" value="2"/>
</dbReference>
<feature type="domain" description="SRCR" evidence="6">
    <location>
        <begin position="23"/>
        <end position="118"/>
    </location>
</feature>
<comment type="caution">
    <text evidence="2">Lacks conserved residue(s) required for the propagation of feature annotation.</text>
</comment>
<dbReference type="GO" id="GO:0016020">
    <property type="term" value="C:membrane"/>
    <property type="evidence" value="ECO:0007669"/>
    <property type="project" value="InterPro"/>
</dbReference>
<organism evidence="7 8">
    <name type="scientific">Potamilus streckersoni</name>
    <dbReference type="NCBI Taxonomy" id="2493646"/>
    <lineage>
        <taxon>Eukaryota</taxon>
        <taxon>Metazoa</taxon>
        <taxon>Spiralia</taxon>
        <taxon>Lophotrochozoa</taxon>
        <taxon>Mollusca</taxon>
        <taxon>Bivalvia</taxon>
        <taxon>Autobranchia</taxon>
        <taxon>Heteroconchia</taxon>
        <taxon>Palaeoheterodonta</taxon>
        <taxon>Unionida</taxon>
        <taxon>Unionoidea</taxon>
        <taxon>Unionidae</taxon>
        <taxon>Ambleminae</taxon>
        <taxon>Lampsilini</taxon>
        <taxon>Potamilus</taxon>
    </lineage>
</organism>
<keyword evidence="4" id="KW-1133">Transmembrane helix</keyword>
<evidence type="ECO:0000259" key="6">
    <source>
        <dbReference type="PROSITE" id="PS50287"/>
    </source>
</evidence>
<feature type="transmembrane region" description="Helical" evidence="4">
    <location>
        <begin position="400"/>
        <end position="423"/>
    </location>
</feature>
<comment type="caution">
    <text evidence="7">The sequence shown here is derived from an EMBL/GenBank/DDBJ whole genome shotgun (WGS) entry which is preliminary data.</text>
</comment>
<accession>A0AAE0VPX1</accession>
<keyword evidence="4" id="KW-0812">Transmembrane</keyword>
<gene>
    <name evidence="7" type="ORF">CHS0354_021355</name>
</gene>
<dbReference type="Pfam" id="PF07699">
    <property type="entry name" value="Ephrin_rec_like"/>
    <property type="match status" value="2"/>
</dbReference>
<dbReference type="InterPro" id="IPR050912">
    <property type="entry name" value="LOX-like_protein"/>
</dbReference>
<evidence type="ECO:0000256" key="3">
    <source>
        <dbReference type="SAM" id="MobiDB-lite"/>
    </source>
</evidence>
<dbReference type="SMART" id="SM01411">
    <property type="entry name" value="Ephrin_rec_like"/>
    <property type="match status" value="3"/>
</dbReference>
<dbReference type="InterPro" id="IPR011641">
    <property type="entry name" value="Tyr-kin_ephrin_A/B_rcpt-like"/>
</dbReference>
<sequence length="513" mass="56497">MQGIFFGFLFIVISQTVVTGINIRLVNAQNPLAGNLQIMKDGIWSYICIDSWNTTNTKVICRMLTNTTYQEAYSISWPYLYCVYNVTCSGNEQSIDECIKGFSYRQCLQQETVAVRCGENKIISSNPSLPGIGVRLVDGYTQYEGKVEVLVDGIWRRVANTNNSWGNREANVICRMLGYSINNATGFQTPTLTRVQCAGDEASIDLCSFQKGNYCERTYNVYITCSCSYSTCKGSTTLCDLFLGTCESVCSPGRYVSEPYCNACNKGTFQPAINQTRCYLCPFGTYQNLTGQASCTACPAGNYLNMIGSETPCKPCPRGTYQEQIGQVSCKLCAVGSYQNMTGQAACIPCESGTYQNSSGKTACIPCLGGKTTDRPGAVNQSECYKKQRNDLRQQTNFDILIIGASLLTGVIIFDIISCAILLRRMTSNSGKSNDTKTENNRPALKKTEFGSETTFTNDTVNSSSRTHLQPTKWGHVNAARNDLKVQEYETLHSYSNAVGMYDVSSVDQSINN</sequence>
<dbReference type="SUPFAM" id="SSF57184">
    <property type="entry name" value="Growth factor receptor domain"/>
    <property type="match status" value="1"/>
</dbReference>
<keyword evidence="8" id="KW-1185">Reference proteome</keyword>
<feature type="chain" id="PRO_5042130283" description="SRCR domain-containing protein" evidence="5">
    <location>
        <begin position="29"/>
        <end position="513"/>
    </location>
</feature>
<evidence type="ECO:0000256" key="4">
    <source>
        <dbReference type="SAM" id="Phobius"/>
    </source>
</evidence>
<feature type="compositionally biased region" description="Polar residues" evidence="3">
    <location>
        <begin position="451"/>
        <end position="469"/>
    </location>
</feature>
<dbReference type="PANTHER" id="PTHR45817">
    <property type="entry name" value="LYSYL OXIDASE-LIKE-RELATED"/>
    <property type="match status" value="1"/>
</dbReference>
<feature type="compositionally biased region" description="Basic and acidic residues" evidence="3">
    <location>
        <begin position="434"/>
        <end position="450"/>
    </location>
</feature>
<feature type="region of interest" description="Disordered" evidence="3">
    <location>
        <begin position="429"/>
        <end position="469"/>
    </location>
</feature>
<dbReference type="SMART" id="SM00202">
    <property type="entry name" value="SR"/>
    <property type="match status" value="2"/>
</dbReference>
<dbReference type="InterPro" id="IPR009030">
    <property type="entry name" value="Growth_fac_rcpt_cys_sf"/>
</dbReference>
<dbReference type="AlphaFoldDB" id="A0AAE0VPX1"/>
<dbReference type="GO" id="GO:0030199">
    <property type="term" value="P:collagen fibril organization"/>
    <property type="evidence" value="ECO:0007669"/>
    <property type="project" value="TreeGrafter"/>
</dbReference>
<proteinExistence type="predicted"/>
<evidence type="ECO:0000256" key="2">
    <source>
        <dbReference type="PROSITE-ProRule" id="PRU00196"/>
    </source>
</evidence>
<reference evidence="7" key="3">
    <citation type="submission" date="2023-05" db="EMBL/GenBank/DDBJ databases">
        <authorList>
            <person name="Smith C.H."/>
        </authorList>
    </citation>
    <scope>NUCLEOTIDE SEQUENCE</scope>
    <source>
        <strain evidence="7">CHS0354</strain>
        <tissue evidence="7">Mantle</tissue>
    </source>
</reference>
<evidence type="ECO:0000313" key="8">
    <source>
        <dbReference type="Proteomes" id="UP001195483"/>
    </source>
</evidence>
<dbReference type="Proteomes" id="UP001195483">
    <property type="component" value="Unassembled WGS sequence"/>
</dbReference>
<dbReference type="PANTHER" id="PTHR45817:SF8">
    <property type="entry name" value="LYSYL OXIDASE HOMOLOG 1"/>
    <property type="match status" value="1"/>
</dbReference>
<reference evidence="7" key="2">
    <citation type="journal article" date="2021" name="Genome Biol. Evol.">
        <title>Developing a high-quality reference genome for a parasitic bivalve with doubly uniparental inheritance (Bivalvia: Unionida).</title>
        <authorList>
            <person name="Smith C.H."/>
        </authorList>
    </citation>
    <scope>NUCLEOTIDE SEQUENCE</scope>
    <source>
        <strain evidence="7">CHS0354</strain>
        <tissue evidence="7">Mantle</tissue>
    </source>
</reference>
<name>A0AAE0VPX1_9BIVA</name>
<dbReference type="Pfam" id="PF00530">
    <property type="entry name" value="SRCR"/>
    <property type="match status" value="2"/>
</dbReference>
<dbReference type="PRINTS" id="PR00258">
    <property type="entry name" value="SPERACTRCPTR"/>
</dbReference>
<evidence type="ECO:0000256" key="5">
    <source>
        <dbReference type="SAM" id="SignalP"/>
    </source>
</evidence>
<dbReference type="PROSITE" id="PS50287">
    <property type="entry name" value="SRCR_2"/>
    <property type="match status" value="2"/>
</dbReference>
<dbReference type="InterPro" id="IPR001190">
    <property type="entry name" value="SRCR"/>
</dbReference>
<dbReference type="Gene3D" id="2.10.50.10">
    <property type="entry name" value="Tumor Necrosis Factor Receptor, subunit A, domain 2"/>
    <property type="match status" value="3"/>
</dbReference>
<dbReference type="SUPFAM" id="SSF56487">
    <property type="entry name" value="SRCR-like"/>
    <property type="match status" value="2"/>
</dbReference>